<name>A0A2W5TPW5_9BACT</name>
<proteinExistence type="predicted"/>
<accession>A0A2W5TPW5</accession>
<protein>
    <submittedName>
        <fullName evidence="2">Uncharacterized protein</fullName>
    </submittedName>
</protein>
<comment type="caution">
    <text evidence="2">The sequence shown here is derived from an EMBL/GenBank/DDBJ whole genome shotgun (WGS) entry which is preliminary data.</text>
</comment>
<keyword evidence="1" id="KW-0812">Transmembrane</keyword>
<keyword evidence="1" id="KW-1133">Transmembrane helix</keyword>
<dbReference type="AlphaFoldDB" id="A0A2W5TPW5"/>
<dbReference type="Proteomes" id="UP000249061">
    <property type="component" value="Unassembled WGS sequence"/>
</dbReference>
<dbReference type="EMBL" id="QFQP01000003">
    <property type="protein sequence ID" value="PZR16682.1"/>
    <property type="molecule type" value="Genomic_DNA"/>
</dbReference>
<reference evidence="2 3" key="1">
    <citation type="submission" date="2017-08" db="EMBL/GenBank/DDBJ databases">
        <title>Infants hospitalized years apart are colonized by the same room-sourced microbial strains.</title>
        <authorList>
            <person name="Brooks B."/>
            <person name="Olm M.R."/>
            <person name="Firek B.A."/>
            <person name="Baker R."/>
            <person name="Thomas B.C."/>
            <person name="Morowitz M.J."/>
            <person name="Banfield J.F."/>
        </authorList>
    </citation>
    <scope>NUCLEOTIDE SEQUENCE [LARGE SCALE GENOMIC DNA]</scope>
    <source>
        <strain evidence="2">S2_003_000_R2_14</strain>
    </source>
</reference>
<feature type="transmembrane region" description="Helical" evidence="1">
    <location>
        <begin position="133"/>
        <end position="152"/>
    </location>
</feature>
<evidence type="ECO:0000313" key="2">
    <source>
        <dbReference type="EMBL" id="PZR16682.1"/>
    </source>
</evidence>
<evidence type="ECO:0000313" key="3">
    <source>
        <dbReference type="Proteomes" id="UP000249061"/>
    </source>
</evidence>
<organism evidence="2 3">
    <name type="scientific">Archangium gephyra</name>
    <dbReference type="NCBI Taxonomy" id="48"/>
    <lineage>
        <taxon>Bacteria</taxon>
        <taxon>Pseudomonadati</taxon>
        <taxon>Myxococcota</taxon>
        <taxon>Myxococcia</taxon>
        <taxon>Myxococcales</taxon>
        <taxon>Cystobacterineae</taxon>
        <taxon>Archangiaceae</taxon>
        <taxon>Archangium</taxon>
    </lineage>
</organism>
<feature type="transmembrane region" description="Helical" evidence="1">
    <location>
        <begin position="104"/>
        <end position="121"/>
    </location>
</feature>
<keyword evidence="1" id="KW-0472">Membrane</keyword>
<sequence>MVLESDTGEMEALASRVEGLSTHIYERPPRWIAAWVPIRDDMDRSNMVRAAYRLESTDVLKFVNALDQATPTRRAQMWSDPVPLRRVVKPGVLFGKAQKATGDALLHAWGSLATPSLIVLIPGDAPESKTGMVGMLAVILGASIIFVGMRLFSNATGGGPLGAVTAAQHITGLNVSDVKVELGALEALREEERAARRSRRDDER</sequence>
<gene>
    <name evidence="2" type="ORF">DI536_05875</name>
</gene>
<evidence type="ECO:0000256" key="1">
    <source>
        <dbReference type="SAM" id="Phobius"/>
    </source>
</evidence>